<sequence>MCRSCSALNARENSPDKPNWKGGITIWGGYVFIYKPDHPKALNGKYVKRSVLVLEAKLSRYLRDGYDCHHIDDNKLNDSPENLEEKRHDMHASIRKERRGNGTEVD</sequence>
<dbReference type="EMBL" id="MT143080">
    <property type="protein sequence ID" value="QJA92594.1"/>
    <property type="molecule type" value="Genomic_DNA"/>
</dbReference>
<dbReference type="InterPro" id="IPR044925">
    <property type="entry name" value="His-Me_finger_sf"/>
</dbReference>
<protein>
    <submittedName>
        <fullName evidence="2">Putative homing endonuclease</fullName>
    </submittedName>
</protein>
<accession>A0A6M3LH17</accession>
<proteinExistence type="predicted"/>
<dbReference type="AlphaFoldDB" id="A0A6M3LH17"/>
<gene>
    <name evidence="2" type="ORF">MM415B04563_0005</name>
</gene>
<organism evidence="2">
    <name type="scientific">viral metagenome</name>
    <dbReference type="NCBI Taxonomy" id="1070528"/>
    <lineage>
        <taxon>unclassified sequences</taxon>
        <taxon>metagenomes</taxon>
        <taxon>organismal metagenomes</taxon>
    </lineage>
</organism>
<evidence type="ECO:0000313" key="2">
    <source>
        <dbReference type="EMBL" id="QJA92594.1"/>
    </source>
</evidence>
<keyword evidence="2" id="KW-0378">Hydrolase</keyword>
<reference evidence="2" key="1">
    <citation type="submission" date="2020-03" db="EMBL/GenBank/DDBJ databases">
        <title>The deep terrestrial virosphere.</title>
        <authorList>
            <person name="Holmfeldt K."/>
            <person name="Nilsson E."/>
            <person name="Simone D."/>
            <person name="Lopez-Fernandez M."/>
            <person name="Wu X."/>
            <person name="de Brujin I."/>
            <person name="Lundin D."/>
            <person name="Andersson A."/>
            <person name="Bertilsson S."/>
            <person name="Dopson M."/>
        </authorList>
    </citation>
    <scope>NUCLEOTIDE SEQUENCE</scope>
    <source>
        <strain evidence="2">MM415B04563</strain>
    </source>
</reference>
<name>A0A6M3LH17_9ZZZZ</name>
<evidence type="ECO:0000256" key="1">
    <source>
        <dbReference type="SAM" id="MobiDB-lite"/>
    </source>
</evidence>
<keyword evidence="2" id="KW-0540">Nuclease</keyword>
<feature type="region of interest" description="Disordered" evidence="1">
    <location>
        <begin position="73"/>
        <end position="106"/>
    </location>
</feature>
<keyword evidence="2" id="KW-0255">Endonuclease</keyword>
<dbReference type="GO" id="GO:0004519">
    <property type="term" value="F:endonuclease activity"/>
    <property type="evidence" value="ECO:0007669"/>
    <property type="project" value="UniProtKB-KW"/>
</dbReference>
<dbReference type="SUPFAM" id="SSF54060">
    <property type="entry name" value="His-Me finger endonucleases"/>
    <property type="match status" value="1"/>
</dbReference>
<dbReference type="Gene3D" id="3.90.75.20">
    <property type="match status" value="1"/>
</dbReference>